<evidence type="ECO:0000313" key="5">
    <source>
        <dbReference type="Proteomes" id="UP000266327"/>
    </source>
</evidence>
<evidence type="ECO:0000259" key="3">
    <source>
        <dbReference type="SMART" id="SM00829"/>
    </source>
</evidence>
<dbReference type="PANTHER" id="PTHR48106:SF8">
    <property type="entry name" value="OS02G0805600 PROTEIN"/>
    <property type="match status" value="1"/>
</dbReference>
<dbReference type="SMART" id="SM00829">
    <property type="entry name" value="PKS_ER"/>
    <property type="match status" value="1"/>
</dbReference>
<keyword evidence="2" id="KW-0560">Oxidoreductase</keyword>
<dbReference type="InterPro" id="IPR013149">
    <property type="entry name" value="ADH-like_C"/>
</dbReference>
<accession>A0A3A3GAL1</accession>
<dbReference type="Proteomes" id="UP000266327">
    <property type="component" value="Unassembled WGS sequence"/>
</dbReference>
<dbReference type="NCBIfam" id="TIGR02824">
    <property type="entry name" value="quinone_pig3"/>
    <property type="match status" value="1"/>
</dbReference>
<dbReference type="InterPro" id="IPR011032">
    <property type="entry name" value="GroES-like_sf"/>
</dbReference>
<protein>
    <submittedName>
        <fullName evidence="4">NAD(P)H-quinone oxidoreductase</fullName>
    </submittedName>
</protein>
<dbReference type="OrthoDB" id="9780520at2"/>
<dbReference type="SUPFAM" id="SSF51735">
    <property type="entry name" value="NAD(P)-binding Rossmann-fold domains"/>
    <property type="match status" value="1"/>
</dbReference>
<dbReference type="PANTHER" id="PTHR48106">
    <property type="entry name" value="QUINONE OXIDOREDUCTASE PIG3-RELATED"/>
    <property type="match status" value="1"/>
</dbReference>
<dbReference type="Gene3D" id="3.40.50.720">
    <property type="entry name" value="NAD(P)-binding Rossmann-like Domain"/>
    <property type="match status" value="1"/>
</dbReference>
<dbReference type="Pfam" id="PF08240">
    <property type="entry name" value="ADH_N"/>
    <property type="match status" value="1"/>
</dbReference>
<keyword evidence="1" id="KW-0521">NADP</keyword>
<dbReference type="GO" id="GO:0016651">
    <property type="term" value="F:oxidoreductase activity, acting on NAD(P)H"/>
    <property type="evidence" value="ECO:0007669"/>
    <property type="project" value="TreeGrafter"/>
</dbReference>
<dbReference type="InterPro" id="IPR036291">
    <property type="entry name" value="NAD(P)-bd_dom_sf"/>
</dbReference>
<reference evidence="5" key="1">
    <citation type="submission" date="2018-09" db="EMBL/GenBank/DDBJ databases">
        <authorList>
            <person name="Zhu H."/>
        </authorList>
    </citation>
    <scope>NUCLEOTIDE SEQUENCE [LARGE SCALE GENOMIC DNA]</scope>
    <source>
        <strain evidence="5">K1S02-23</strain>
    </source>
</reference>
<dbReference type="InterPro" id="IPR020843">
    <property type="entry name" value="ER"/>
</dbReference>
<dbReference type="RefSeq" id="WP_119787141.1">
    <property type="nucleotide sequence ID" value="NZ_QYUQ01000002.1"/>
</dbReference>
<sequence>MKRITHGAGGGIDVLRISEDDRPSPGAGEVLIEVHYAGVNRPDIQQRSGSYPPPPGASPYLGLEVSGTIAALGPGVSNRKVGDQVCALTPGGGYAEFCLVDGRHCLPIPAGLTLLQAAALPENYFTVWANVFDRAQLQDGMSILVHGGSSGIGLTAIQLAHAFGAKVFTTAGSAKKLEACLAAGASAAFNYREEDFVEAILRETDGRGVDIVLDMVGTPYVERNIQCLAVEGCLLQISFLMGSHFSFDATPLMRKRLTLTGSTLRGRTDQQKAEIARNLKANVWPLLAAGKCLPVIDSVFSFEQAGEAHALMESSQHIGKIMLAVKGDRDAAQ</sequence>
<dbReference type="InterPro" id="IPR014189">
    <property type="entry name" value="Quinone_OxRdtase_PIG3"/>
</dbReference>
<evidence type="ECO:0000313" key="4">
    <source>
        <dbReference type="EMBL" id="RJG03652.1"/>
    </source>
</evidence>
<keyword evidence="5" id="KW-1185">Reference proteome</keyword>
<dbReference type="InterPro" id="IPR013154">
    <property type="entry name" value="ADH-like_N"/>
</dbReference>
<evidence type="ECO:0000256" key="1">
    <source>
        <dbReference type="ARBA" id="ARBA00022857"/>
    </source>
</evidence>
<dbReference type="Gene3D" id="3.90.180.10">
    <property type="entry name" value="Medium-chain alcohol dehydrogenases, catalytic domain"/>
    <property type="match status" value="1"/>
</dbReference>
<comment type="caution">
    <text evidence="4">The sequence shown here is derived from an EMBL/GenBank/DDBJ whole genome shotgun (WGS) entry which is preliminary data.</text>
</comment>
<dbReference type="SUPFAM" id="SSF50129">
    <property type="entry name" value="GroES-like"/>
    <property type="match status" value="1"/>
</dbReference>
<dbReference type="GO" id="GO:0070402">
    <property type="term" value="F:NADPH binding"/>
    <property type="evidence" value="ECO:0007669"/>
    <property type="project" value="TreeGrafter"/>
</dbReference>
<gene>
    <name evidence="4" type="ORF">D3878_20350</name>
</gene>
<feature type="domain" description="Enoyl reductase (ER)" evidence="3">
    <location>
        <begin position="10"/>
        <end position="323"/>
    </location>
</feature>
<name>A0A3A3GAL1_9BURK</name>
<dbReference type="Pfam" id="PF00107">
    <property type="entry name" value="ADH_zinc_N"/>
    <property type="match status" value="1"/>
</dbReference>
<dbReference type="CDD" id="cd05276">
    <property type="entry name" value="p53_inducible_oxidoreductase"/>
    <property type="match status" value="1"/>
</dbReference>
<organism evidence="4 5">
    <name type="scientific">Noviherbaspirillum sedimenti</name>
    <dbReference type="NCBI Taxonomy" id="2320865"/>
    <lineage>
        <taxon>Bacteria</taxon>
        <taxon>Pseudomonadati</taxon>
        <taxon>Pseudomonadota</taxon>
        <taxon>Betaproteobacteria</taxon>
        <taxon>Burkholderiales</taxon>
        <taxon>Oxalobacteraceae</taxon>
        <taxon>Noviherbaspirillum</taxon>
    </lineage>
</organism>
<evidence type="ECO:0000256" key="2">
    <source>
        <dbReference type="ARBA" id="ARBA00023002"/>
    </source>
</evidence>
<dbReference type="EMBL" id="QYUQ01000002">
    <property type="protein sequence ID" value="RJG03652.1"/>
    <property type="molecule type" value="Genomic_DNA"/>
</dbReference>
<dbReference type="AlphaFoldDB" id="A0A3A3GAL1"/>
<proteinExistence type="predicted"/>